<gene>
    <name evidence="3" type="ORF">BDV98DRAFT_560386</name>
</gene>
<dbReference type="EMBL" id="ML178816">
    <property type="protein sequence ID" value="TFL05644.1"/>
    <property type="molecule type" value="Genomic_DNA"/>
</dbReference>
<feature type="transmembrane region" description="Helical" evidence="2">
    <location>
        <begin position="172"/>
        <end position="193"/>
    </location>
</feature>
<feature type="compositionally biased region" description="Basic and acidic residues" evidence="1">
    <location>
        <begin position="82"/>
        <end position="94"/>
    </location>
</feature>
<evidence type="ECO:0000313" key="3">
    <source>
        <dbReference type="EMBL" id="TFL05644.1"/>
    </source>
</evidence>
<keyword evidence="2" id="KW-0472">Membrane</keyword>
<evidence type="ECO:0000256" key="2">
    <source>
        <dbReference type="SAM" id="Phobius"/>
    </source>
</evidence>
<feature type="non-terminal residue" evidence="3">
    <location>
        <position position="213"/>
    </location>
</feature>
<reference evidence="3 4" key="1">
    <citation type="journal article" date="2019" name="Nat. Ecol. Evol.">
        <title>Megaphylogeny resolves global patterns of mushroom evolution.</title>
        <authorList>
            <person name="Varga T."/>
            <person name="Krizsan K."/>
            <person name="Foldi C."/>
            <person name="Dima B."/>
            <person name="Sanchez-Garcia M."/>
            <person name="Sanchez-Ramirez S."/>
            <person name="Szollosi G.J."/>
            <person name="Szarkandi J.G."/>
            <person name="Papp V."/>
            <person name="Albert L."/>
            <person name="Andreopoulos W."/>
            <person name="Angelini C."/>
            <person name="Antonin V."/>
            <person name="Barry K.W."/>
            <person name="Bougher N.L."/>
            <person name="Buchanan P."/>
            <person name="Buyck B."/>
            <person name="Bense V."/>
            <person name="Catcheside P."/>
            <person name="Chovatia M."/>
            <person name="Cooper J."/>
            <person name="Damon W."/>
            <person name="Desjardin D."/>
            <person name="Finy P."/>
            <person name="Geml J."/>
            <person name="Haridas S."/>
            <person name="Hughes K."/>
            <person name="Justo A."/>
            <person name="Karasinski D."/>
            <person name="Kautmanova I."/>
            <person name="Kiss B."/>
            <person name="Kocsube S."/>
            <person name="Kotiranta H."/>
            <person name="LaButti K.M."/>
            <person name="Lechner B.E."/>
            <person name="Liimatainen K."/>
            <person name="Lipzen A."/>
            <person name="Lukacs Z."/>
            <person name="Mihaltcheva S."/>
            <person name="Morgado L.N."/>
            <person name="Niskanen T."/>
            <person name="Noordeloos M.E."/>
            <person name="Ohm R.A."/>
            <person name="Ortiz-Santana B."/>
            <person name="Ovrebo C."/>
            <person name="Racz N."/>
            <person name="Riley R."/>
            <person name="Savchenko A."/>
            <person name="Shiryaev A."/>
            <person name="Soop K."/>
            <person name="Spirin V."/>
            <person name="Szebenyi C."/>
            <person name="Tomsovsky M."/>
            <person name="Tulloss R.E."/>
            <person name="Uehling J."/>
            <person name="Grigoriev I.V."/>
            <person name="Vagvolgyi C."/>
            <person name="Papp T."/>
            <person name="Martin F.M."/>
            <person name="Miettinen O."/>
            <person name="Hibbett D.S."/>
            <person name="Nagy L.G."/>
        </authorList>
    </citation>
    <scope>NUCLEOTIDE SEQUENCE [LARGE SCALE GENOMIC DNA]</scope>
    <source>
        <strain evidence="3 4">CBS 309.79</strain>
    </source>
</reference>
<keyword evidence="2" id="KW-0812">Transmembrane</keyword>
<protein>
    <submittedName>
        <fullName evidence="3">Uncharacterized protein</fullName>
    </submittedName>
</protein>
<accession>A0A5C3R453</accession>
<keyword evidence="2" id="KW-1133">Transmembrane helix</keyword>
<dbReference type="AlphaFoldDB" id="A0A5C3R453"/>
<sequence>MITGTPWDLVDGPLHSTHWPTTRTAATLFPQTRNTRCHSLYIRTTWRTVSATLRMSRLLLSQDATATSFATHRVRTSISFRPRSDGGDVDDRRPRFPQASSQLHNGGQERTLSLLGGASWLPCSPSIVTPLAHFCPCVLVLFFSFVLLVYYILWPCTLNIPAILREPLLRALSVQITLTSIVALVHLYLSCLFSSGRRRWSSSLSQCLFLAFS</sequence>
<feature type="region of interest" description="Disordered" evidence="1">
    <location>
        <begin position="81"/>
        <end position="103"/>
    </location>
</feature>
<name>A0A5C3R453_9AGAR</name>
<keyword evidence="4" id="KW-1185">Reference proteome</keyword>
<proteinExistence type="predicted"/>
<organism evidence="3 4">
    <name type="scientific">Pterulicium gracile</name>
    <dbReference type="NCBI Taxonomy" id="1884261"/>
    <lineage>
        <taxon>Eukaryota</taxon>
        <taxon>Fungi</taxon>
        <taxon>Dikarya</taxon>
        <taxon>Basidiomycota</taxon>
        <taxon>Agaricomycotina</taxon>
        <taxon>Agaricomycetes</taxon>
        <taxon>Agaricomycetidae</taxon>
        <taxon>Agaricales</taxon>
        <taxon>Pleurotineae</taxon>
        <taxon>Pterulaceae</taxon>
        <taxon>Pterulicium</taxon>
    </lineage>
</organism>
<feature type="transmembrane region" description="Helical" evidence="2">
    <location>
        <begin position="131"/>
        <end position="152"/>
    </location>
</feature>
<dbReference type="Proteomes" id="UP000305067">
    <property type="component" value="Unassembled WGS sequence"/>
</dbReference>
<evidence type="ECO:0000313" key="4">
    <source>
        <dbReference type="Proteomes" id="UP000305067"/>
    </source>
</evidence>
<evidence type="ECO:0000256" key="1">
    <source>
        <dbReference type="SAM" id="MobiDB-lite"/>
    </source>
</evidence>